<comment type="caution">
    <text evidence="1">The sequence shown here is derived from an EMBL/GenBank/DDBJ whole genome shotgun (WGS) entry which is preliminary data.</text>
</comment>
<organism evidence="1 2">
    <name type="scientific">Solanum commersonii</name>
    <name type="common">Commerson's wild potato</name>
    <name type="synonym">Commerson's nightshade</name>
    <dbReference type="NCBI Taxonomy" id="4109"/>
    <lineage>
        <taxon>Eukaryota</taxon>
        <taxon>Viridiplantae</taxon>
        <taxon>Streptophyta</taxon>
        <taxon>Embryophyta</taxon>
        <taxon>Tracheophyta</taxon>
        <taxon>Spermatophyta</taxon>
        <taxon>Magnoliopsida</taxon>
        <taxon>eudicotyledons</taxon>
        <taxon>Gunneridae</taxon>
        <taxon>Pentapetalae</taxon>
        <taxon>asterids</taxon>
        <taxon>lamiids</taxon>
        <taxon>Solanales</taxon>
        <taxon>Solanaceae</taxon>
        <taxon>Solanoideae</taxon>
        <taxon>Solaneae</taxon>
        <taxon>Solanum</taxon>
    </lineage>
</organism>
<gene>
    <name evidence="1" type="ORF">H5410_010221</name>
</gene>
<proteinExistence type="predicted"/>
<protein>
    <submittedName>
        <fullName evidence="1">Uncharacterized protein</fullName>
    </submittedName>
</protein>
<sequence>MVLVFSIVSLYKGDTKHCATSSQAMHDFVQEIMRRKTPNQSSVHNSCFTLNSPARKSIFKVSLGGENGERVRAVAVCHLDISERIPSRLTLLSDKQRNSGQSHPHEEKSSQFYHHVHQKNVLDSVALIELHSICQPGLPGPQGISQLGSPAFAALHKAKSVENVEGDIGTGPVADPKFSFKGFKK</sequence>
<dbReference type="AlphaFoldDB" id="A0A9J6AL22"/>
<evidence type="ECO:0000313" key="1">
    <source>
        <dbReference type="EMBL" id="KAG5625003.1"/>
    </source>
</evidence>
<accession>A0A9J6AL22</accession>
<keyword evidence="2" id="KW-1185">Reference proteome</keyword>
<dbReference type="Proteomes" id="UP000824120">
    <property type="component" value="Chromosome 2"/>
</dbReference>
<dbReference type="EMBL" id="JACXVP010000002">
    <property type="protein sequence ID" value="KAG5625003.1"/>
    <property type="molecule type" value="Genomic_DNA"/>
</dbReference>
<reference evidence="1 2" key="1">
    <citation type="submission" date="2020-09" db="EMBL/GenBank/DDBJ databases">
        <title>De no assembly of potato wild relative species, Solanum commersonii.</title>
        <authorList>
            <person name="Cho K."/>
        </authorList>
    </citation>
    <scope>NUCLEOTIDE SEQUENCE [LARGE SCALE GENOMIC DNA]</scope>
    <source>
        <strain evidence="1">LZ3.2</strain>
        <tissue evidence="1">Leaf</tissue>
    </source>
</reference>
<evidence type="ECO:0000313" key="2">
    <source>
        <dbReference type="Proteomes" id="UP000824120"/>
    </source>
</evidence>
<name>A0A9J6AL22_SOLCO</name>